<proteinExistence type="predicted"/>
<sequence>MPPDICFLNLGRPDPVIPRTMGRTLPVPVPCKVCGDRSYGKHYGVYCCDGCSCFFKRSIPGNGSCIIDKARRNWCPYCRLQKCFAVSMNKNGHAPQAANPVFTAPSNQPAMKGFGSTAPLGNSPPQKRRKSNVNAVPENSFTPSQPPIMPFPPMAPGPAYLPTPITSFGYNQAQAPGYPGYPYGGYISPVYSPAPFQPGNPASYPATPGISPSFGVGPVGLSQPIPSLPVAPVTGQLPAPPVPLQPIVRRKRRRRHAPKRRTSSAEQLLIQAGDHRRNRRLNRHARIVSPAVRARSINFAHPQLFGPLPSEERTQVSDDTEASGPPDARVSYGLVALLAVVLLMLIAGITIRLLRASSEEFLPAAAAEVGPGISDVHEPHPYYTLARNHHPTSEQVGAAPPSSTGPPDLQSGCQLASCRWQARYLKEKLNGLVAPCDDFYSHVCGPRWFAQGVESQPYAYAATASIMLDFWEYLRRQPTNGTTFISAASMILRRCVPGSTRDTDWNVFRQILSDLLLDGWPYDADTHATGVDAIAARAEKMVGLSTLVSTTVRERASNNAILLHVDAPPILLRRFKDVFPEQDIKAYGDFVLKVLTLWKRGGKSVTSSTVDIIDLEERMNIAASHTLRRVPMLHVVQYIAKVESLPHWNWNSYFKQFLYKDAFRHSKDKIVLLDPFYFDRLSVILPQAQSHTLLNYIGYKLLVYLSPALPPNKAAFMVPLSHQHHLAVGLPKRLEACLNLLEGLYPLGTKSLVWSLVLSKAPDVISGVAAENLRRMEEFARHEMKKAASKAPWMSEEEAAVAIAKIERMEVVLTPKDQDAALHRLPTGVNIFENSSLIEGYYTMLVSIRDMYWRMGDLSRFHQPLTSTESAFRPGYVYEPDRNEVSVSPATIAFVLGMSPRFDVASAQFYLGELLRGMFAAISERGSHVDEQGEFRNWWTSVTQLRFRERSKCLQDFFADSLSQYYARDDLFPDKQLFQDENVEDGAVLQPLYNVYLRLVDRPDSEALIPGQAKSLTAAQLFFVNWASTLCEPRQTEAQSRERLLFKTHIPARLRVNVALSRFAPFKAAFNCSRHSEMNPDKQCSFW</sequence>
<gene>
    <name evidence="1" type="ORF">HPB49_001650</name>
</gene>
<protein>
    <submittedName>
        <fullName evidence="1">Uncharacterized protein</fullName>
    </submittedName>
</protein>
<evidence type="ECO:0000313" key="1">
    <source>
        <dbReference type="EMBL" id="KAH7964832.1"/>
    </source>
</evidence>
<dbReference type="Proteomes" id="UP000821865">
    <property type="component" value="Chromosome 2"/>
</dbReference>
<evidence type="ECO:0000313" key="2">
    <source>
        <dbReference type="Proteomes" id="UP000821865"/>
    </source>
</evidence>
<accession>A0ACB8D9L2</accession>
<dbReference type="EMBL" id="CM023471">
    <property type="protein sequence ID" value="KAH7964832.1"/>
    <property type="molecule type" value="Genomic_DNA"/>
</dbReference>
<keyword evidence="2" id="KW-1185">Reference proteome</keyword>
<name>A0ACB8D9L2_DERSI</name>
<organism evidence="1 2">
    <name type="scientific">Dermacentor silvarum</name>
    <name type="common">Tick</name>
    <dbReference type="NCBI Taxonomy" id="543639"/>
    <lineage>
        <taxon>Eukaryota</taxon>
        <taxon>Metazoa</taxon>
        <taxon>Ecdysozoa</taxon>
        <taxon>Arthropoda</taxon>
        <taxon>Chelicerata</taxon>
        <taxon>Arachnida</taxon>
        <taxon>Acari</taxon>
        <taxon>Parasitiformes</taxon>
        <taxon>Ixodida</taxon>
        <taxon>Ixodoidea</taxon>
        <taxon>Ixodidae</taxon>
        <taxon>Rhipicephalinae</taxon>
        <taxon>Dermacentor</taxon>
    </lineage>
</organism>
<comment type="caution">
    <text evidence="1">The sequence shown here is derived from an EMBL/GenBank/DDBJ whole genome shotgun (WGS) entry which is preliminary data.</text>
</comment>
<reference evidence="1" key="1">
    <citation type="submission" date="2020-05" db="EMBL/GenBank/DDBJ databases">
        <title>Large-scale comparative analyses of tick genomes elucidate their genetic diversity and vector capacities.</title>
        <authorList>
            <person name="Jia N."/>
            <person name="Wang J."/>
            <person name="Shi W."/>
            <person name="Du L."/>
            <person name="Sun Y."/>
            <person name="Zhan W."/>
            <person name="Jiang J."/>
            <person name="Wang Q."/>
            <person name="Zhang B."/>
            <person name="Ji P."/>
            <person name="Sakyi L.B."/>
            <person name="Cui X."/>
            <person name="Yuan T."/>
            <person name="Jiang B."/>
            <person name="Yang W."/>
            <person name="Lam T.T.-Y."/>
            <person name="Chang Q."/>
            <person name="Ding S."/>
            <person name="Wang X."/>
            <person name="Zhu J."/>
            <person name="Ruan X."/>
            <person name="Zhao L."/>
            <person name="Wei J."/>
            <person name="Que T."/>
            <person name="Du C."/>
            <person name="Cheng J."/>
            <person name="Dai P."/>
            <person name="Han X."/>
            <person name="Huang E."/>
            <person name="Gao Y."/>
            <person name="Liu J."/>
            <person name="Shao H."/>
            <person name="Ye R."/>
            <person name="Li L."/>
            <person name="Wei W."/>
            <person name="Wang X."/>
            <person name="Wang C."/>
            <person name="Yang T."/>
            <person name="Huo Q."/>
            <person name="Li W."/>
            <person name="Guo W."/>
            <person name="Chen H."/>
            <person name="Zhou L."/>
            <person name="Ni X."/>
            <person name="Tian J."/>
            <person name="Zhou Y."/>
            <person name="Sheng Y."/>
            <person name="Liu T."/>
            <person name="Pan Y."/>
            <person name="Xia L."/>
            <person name="Li J."/>
            <person name="Zhao F."/>
            <person name="Cao W."/>
        </authorList>
    </citation>
    <scope>NUCLEOTIDE SEQUENCE</scope>
    <source>
        <strain evidence="1">Dsil-2018</strain>
    </source>
</reference>